<evidence type="ECO:0000259" key="5">
    <source>
        <dbReference type="Pfam" id="PF07940"/>
    </source>
</evidence>
<gene>
    <name evidence="7" type="ORF">GCM10022200_17690</name>
</gene>
<dbReference type="PANTHER" id="PTHR39210">
    <property type="entry name" value="HEPARIN-SULFATE LYASE"/>
    <property type="match status" value="1"/>
</dbReference>
<evidence type="ECO:0000256" key="3">
    <source>
        <dbReference type="ARBA" id="ARBA00022764"/>
    </source>
</evidence>
<keyword evidence="3" id="KW-0574">Periplasm</keyword>
<dbReference type="InterPro" id="IPR031680">
    <property type="entry name" value="Hepar_II_III_N"/>
</dbReference>
<sequence>MSSVPALPGGWWHDFVCPTHGVELGERVEGGFTGSCGCRVAGDAFEGAWLALEHQARAREARVHAHRYRREGDESDRRRAMTILIDYAHLYDRFASEGWSARSEPWMLRGKMFAQALSEAQWAVGIADAVIALDPPRGTDEAAALERMLVQIEDTLRDARRVLVDERDDQRNNYTAWLDAARRIVALARASLGGPEADAGLVAAVYAHMRIAVLPDGWEWEASTYYHVFVLRAYLLSLRGVDPAAIPSDIVRTLRAMVDVLAVIAAPDGCLPILHDGPYDRVAMHREVLEIGALSAQLFERTGLSVVEEWARSRCAADDDGLESTLDGWFGGRPIDLEPAPRRSHLFADAGYAVLRDADARITAVLDAGPHGGAHGHYDKLALYLYGDGTRWQPAPGVPPYASPLRRGYYTRTLAHPTVRVDDADQAEAAAEIRVWDPAAAALTAASATAIEGVDLRRALRLHAGTLVDVVRVIVNDGSRRRLTLGFRPATDFEVRAAGESWSSVWRDGKARLHAAHWSSAPASFTVAPGRGPSDDPSRPRAVGDWTAEAAAADFITVWSLDGGPARSIRSAEGFEGGIVLVLDGDSETPITLEVNL</sequence>
<feature type="domain" description="Heparin-sulfate lyase N-terminal" evidence="6">
    <location>
        <begin position="205"/>
        <end position="283"/>
    </location>
</feature>
<dbReference type="Gene3D" id="2.70.98.70">
    <property type="match status" value="1"/>
</dbReference>
<evidence type="ECO:0000313" key="8">
    <source>
        <dbReference type="Proteomes" id="UP001501697"/>
    </source>
</evidence>
<comment type="caution">
    <text evidence="7">The sequence shown here is derived from an EMBL/GenBank/DDBJ whole genome shotgun (WGS) entry which is preliminary data.</text>
</comment>
<evidence type="ECO:0000256" key="1">
    <source>
        <dbReference type="ARBA" id="ARBA00004418"/>
    </source>
</evidence>
<keyword evidence="2" id="KW-0732">Signal</keyword>
<dbReference type="Pfam" id="PF07940">
    <property type="entry name" value="Hepar_II_III_C"/>
    <property type="match status" value="1"/>
</dbReference>
<dbReference type="InterPro" id="IPR008929">
    <property type="entry name" value="Chondroitin_lyas"/>
</dbReference>
<evidence type="ECO:0000259" key="6">
    <source>
        <dbReference type="Pfam" id="PF16889"/>
    </source>
</evidence>
<dbReference type="RefSeq" id="WP_344737639.1">
    <property type="nucleotide sequence ID" value="NZ_BAAAYU010000005.1"/>
</dbReference>
<proteinExistence type="predicted"/>
<dbReference type="InterPro" id="IPR012480">
    <property type="entry name" value="Hepar_II_III_C"/>
</dbReference>
<dbReference type="Pfam" id="PF16889">
    <property type="entry name" value="Hepar_II_III_N"/>
    <property type="match status" value="1"/>
</dbReference>
<keyword evidence="4" id="KW-0456">Lyase</keyword>
<name>A0ABP7ALG8_9MICO</name>
<dbReference type="Proteomes" id="UP001501697">
    <property type="component" value="Unassembled WGS sequence"/>
</dbReference>
<comment type="subcellular location">
    <subcellularLocation>
        <location evidence="1">Periplasm</location>
    </subcellularLocation>
</comment>
<evidence type="ECO:0000256" key="2">
    <source>
        <dbReference type="ARBA" id="ARBA00022729"/>
    </source>
</evidence>
<reference evidence="8" key="1">
    <citation type="journal article" date="2019" name="Int. J. Syst. Evol. Microbiol.">
        <title>The Global Catalogue of Microorganisms (GCM) 10K type strain sequencing project: providing services to taxonomists for standard genome sequencing and annotation.</title>
        <authorList>
            <consortium name="The Broad Institute Genomics Platform"/>
            <consortium name="The Broad Institute Genome Sequencing Center for Infectious Disease"/>
            <person name="Wu L."/>
            <person name="Ma J."/>
        </authorList>
    </citation>
    <scope>NUCLEOTIDE SEQUENCE [LARGE SCALE GENOMIC DNA]</scope>
    <source>
        <strain evidence="8">JCM 16544</strain>
    </source>
</reference>
<feature type="domain" description="Heparinase II/III-like C-terminal" evidence="5">
    <location>
        <begin position="341"/>
        <end position="442"/>
    </location>
</feature>
<accession>A0ABP7ALG8</accession>
<dbReference type="SUPFAM" id="SSF48230">
    <property type="entry name" value="Chondroitin AC/alginate lyase"/>
    <property type="match status" value="1"/>
</dbReference>
<keyword evidence="8" id="KW-1185">Reference proteome</keyword>
<organism evidence="7 8">
    <name type="scientific">Microbacterium awajiense</name>
    <dbReference type="NCBI Taxonomy" id="415214"/>
    <lineage>
        <taxon>Bacteria</taxon>
        <taxon>Bacillati</taxon>
        <taxon>Actinomycetota</taxon>
        <taxon>Actinomycetes</taxon>
        <taxon>Micrococcales</taxon>
        <taxon>Microbacteriaceae</taxon>
        <taxon>Microbacterium</taxon>
    </lineage>
</organism>
<dbReference type="EMBL" id="BAAAYU010000005">
    <property type="protein sequence ID" value="GAA3634903.1"/>
    <property type="molecule type" value="Genomic_DNA"/>
</dbReference>
<dbReference type="Gene3D" id="1.50.10.100">
    <property type="entry name" value="Chondroitin AC/alginate lyase"/>
    <property type="match status" value="1"/>
</dbReference>
<protein>
    <submittedName>
        <fullName evidence="7">Heparinase II/III family protein</fullName>
    </submittedName>
</protein>
<evidence type="ECO:0000313" key="7">
    <source>
        <dbReference type="EMBL" id="GAA3634903.1"/>
    </source>
</evidence>
<dbReference type="PANTHER" id="PTHR39210:SF1">
    <property type="entry name" value="HEPARIN-SULFATE LYASE"/>
    <property type="match status" value="1"/>
</dbReference>
<evidence type="ECO:0000256" key="4">
    <source>
        <dbReference type="ARBA" id="ARBA00023239"/>
    </source>
</evidence>